<feature type="region of interest" description="Disordered" evidence="1">
    <location>
        <begin position="1"/>
        <end position="25"/>
    </location>
</feature>
<feature type="transmembrane region" description="Helical" evidence="2">
    <location>
        <begin position="32"/>
        <end position="53"/>
    </location>
</feature>
<keyword evidence="2" id="KW-0472">Membrane</keyword>
<keyword evidence="2" id="KW-1133">Transmembrane helix</keyword>
<protein>
    <recommendedName>
        <fullName evidence="3">DUF1023 domain-containing protein</fullName>
    </recommendedName>
</protein>
<sequence>MPRQLSPADCPPGEGPPGGGGRASGRRRFSPWRIVLTLGVVFVLLATAGWTAVQSRPAAPSARDAALLDWSSATVAGRSVPAPDAPAFEIRGFFDSLTERQRTRLAERHPMVVGNLDGAPLELRYRANRIALRDMIDTERERTEDARLSPTGQHDAGRRMNRFRSMSKAGRQILAFDPTGRGRAAEVFGDLRRAERVVVVVPGVDTDLLTFQRTALRYTAPVGMAQAVYDRGRTLAPDVRTAVIAWADYTTPRGVSMDAATGDLAREGAGRLNRLLTALPGRSTVALLCHSYGSVVCGLAAPDAPARVTDVAVAGSPGMRLRSAAVLGERRTLWAMRADGDWIADVPHLNFGGLGHGEDPVEPGFGSRRLATGGAAGHSDYFLPGTGSLTNLTAVGTGSYGSVETL</sequence>
<dbReference type="Gene3D" id="3.40.50.1820">
    <property type="entry name" value="alpha/beta hydrolase"/>
    <property type="match status" value="1"/>
</dbReference>
<evidence type="ECO:0000313" key="5">
    <source>
        <dbReference type="Proteomes" id="UP000766698"/>
    </source>
</evidence>
<evidence type="ECO:0000313" key="4">
    <source>
        <dbReference type="EMBL" id="MBB1244171.1"/>
    </source>
</evidence>
<feature type="domain" description="DUF1023" evidence="3">
    <location>
        <begin position="177"/>
        <end position="350"/>
    </location>
</feature>
<dbReference type="Proteomes" id="UP000766698">
    <property type="component" value="Unassembled WGS sequence"/>
</dbReference>
<proteinExistence type="predicted"/>
<evidence type="ECO:0000256" key="1">
    <source>
        <dbReference type="SAM" id="MobiDB-lite"/>
    </source>
</evidence>
<organism evidence="4 5">
    <name type="scientific">Streptomyces durbertensis</name>
    <dbReference type="NCBI Taxonomy" id="2448886"/>
    <lineage>
        <taxon>Bacteria</taxon>
        <taxon>Bacillati</taxon>
        <taxon>Actinomycetota</taxon>
        <taxon>Actinomycetes</taxon>
        <taxon>Kitasatosporales</taxon>
        <taxon>Streptomycetaceae</taxon>
        <taxon>Streptomyces</taxon>
    </lineage>
</organism>
<dbReference type="InterPro" id="IPR010427">
    <property type="entry name" value="DUF1023"/>
</dbReference>
<evidence type="ECO:0000256" key="2">
    <source>
        <dbReference type="SAM" id="Phobius"/>
    </source>
</evidence>
<accession>A0ABR6EFR1</accession>
<gene>
    <name evidence="4" type="ORF">GL263_11470</name>
</gene>
<name>A0ABR6EFR1_9ACTN</name>
<keyword evidence="2" id="KW-0812">Transmembrane</keyword>
<comment type="caution">
    <text evidence="4">The sequence shown here is derived from an EMBL/GenBank/DDBJ whole genome shotgun (WGS) entry which is preliminary data.</text>
</comment>
<dbReference type="SUPFAM" id="SSF53474">
    <property type="entry name" value="alpha/beta-Hydrolases"/>
    <property type="match status" value="1"/>
</dbReference>
<dbReference type="Pfam" id="PF06259">
    <property type="entry name" value="Abhydrolase_8"/>
    <property type="match status" value="1"/>
</dbReference>
<dbReference type="InterPro" id="IPR029058">
    <property type="entry name" value="AB_hydrolase_fold"/>
</dbReference>
<dbReference type="EMBL" id="WMLF01000131">
    <property type="protein sequence ID" value="MBB1244171.1"/>
    <property type="molecule type" value="Genomic_DNA"/>
</dbReference>
<evidence type="ECO:0000259" key="3">
    <source>
        <dbReference type="Pfam" id="PF06259"/>
    </source>
</evidence>
<keyword evidence="5" id="KW-1185">Reference proteome</keyword>
<reference evidence="5" key="1">
    <citation type="journal article" date="2020" name="Syst. Appl. Microbiol.">
        <title>Streptomyces alkaliterrae sp. nov., isolated from an alkaline soil, and emended descriptions of Streptomyces alkaliphilus, Streptomyces calidiresistens and Streptomyces durbertensis.</title>
        <authorList>
            <person name="Swiecimska M."/>
            <person name="Golinska P."/>
            <person name="Nouioui I."/>
            <person name="Wypij M."/>
            <person name="Rai M."/>
            <person name="Sangal V."/>
            <person name="Goodfellow M."/>
        </authorList>
    </citation>
    <scope>NUCLEOTIDE SEQUENCE [LARGE SCALE GENOMIC DNA]</scope>
    <source>
        <strain evidence="5">DSM 104538</strain>
    </source>
</reference>